<evidence type="ECO:0000256" key="3">
    <source>
        <dbReference type="ARBA" id="ARBA00004314"/>
    </source>
</evidence>
<dbReference type="SUPFAM" id="SSF55785">
    <property type="entry name" value="PYP-like sensor domain (PAS domain)"/>
    <property type="match status" value="1"/>
</dbReference>
<dbReference type="GO" id="GO:0000155">
    <property type="term" value="F:phosphorelay sensor kinase activity"/>
    <property type="evidence" value="ECO:0007669"/>
    <property type="project" value="InterPro"/>
</dbReference>
<evidence type="ECO:0000256" key="7">
    <source>
        <dbReference type="ARBA" id="ARBA00022679"/>
    </source>
</evidence>
<proteinExistence type="predicted"/>
<dbReference type="CDD" id="cd00130">
    <property type="entry name" value="PAS"/>
    <property type="match status" value="1"/>
</dbReference>
<dbReference type="Pfam" id="PF00512">
    <property type="entry name" value="HisKA"/>
    <property type="match status" value="1"/>
</dbReference>
<evidence type="ECO:0000256" key="6">
    <source>
        <dbReference type="ARBA" id="ARBA00022553"/>
    </source>
</evidence>
<dbReference type="PROSITE" id="PS50113">
    <property type="entry name" value="PAC"/>
    <property type="match status" value="1"/>
</dbReference>
<dbReference type="PROSITE" id="PS50109">
    <property type="entry name" value="HIS_KIN"/>
    <property type="match status" value="1"/>
</dbReference>
<gene>
    <name evidence="16" type="ORF">H9L16_13235</name>
</gene>
<dbReference type="InterPro" id="IPR000700">
    <property type="entry name" value="PAS-assoc_C"/>
</dbReference>
<dbReference type="Gene3D" id="1.10.287.130">
    <property type="match status" value="1"/>
</dbReference>
<feature type="domain" description="Histidine kinase" evidence="13">
    <location>
        <begin position="143"/>
        <end position="362"/>
    </location>
</feature>
<evidence type="ECO:0000259" key="15">
    <source>
        <dbReference type="PROSITE" id="PS50113"/>
    </source>
</evidence>
<dbReference type="GO" id="GO:0045121">
    <property type="term" value="C:membrane raft"/>
    <property type="evidence" value="ECO:0007669"/>
    <property type="project" value="UniProtKB-SubCell"/>
</dbReference>
<dbReference type="Pfam" id="PF13426">
    <property type="entry name" value="PAS_9"/>
    <property type="match status" value="1"/>
</dbReference>
<dbReference type="InterPro" id="IPR005467">
    <property type="entry name" value="His_kinase_dom"/>
</dbReference>
<dbReference type="GO" id="GO:0009927">
    <property type="term" value="F:histidine phosphotransfer kinase activity"/>
    <property type="evidence" value="ECO:0007669"/>
    <property type="project" value="TreeGrafter"/>
</dbReference>
<dbReference type="InterPro" id="IPR000014">
    <property type="entry name" value="PAS"/>
</dbReference>
<accession>A0A7G9SP39</accession>
<dbReference type="AlphaFoldDB" id="A0A7G9SP39"/>
<evidence type="ECO:0000256" key="11">
    <source>
        <dbReference type="ARBA" id="ARBA00023012"/>
    </source>
</evidence>
<dbReference type="SUPFAM" id="SSF47384">
    <property type="entry name" value="Homodimeric domain of signal transducing histidine kinase"/>
    <property type="match status" value="1"/>
</dbReference>
<dbReference type="PANTHER" id="PTHR43047">
    <property type="entry name" value="TWO-COMPONENT HISTIDINE PROTEIN KINASE"/>
    <property type="match status" value="1"/>
</dbReference>
<keyword evidence="12" id="KW-0472">Membrane</keyword>
<dbReference type="CDD" id="cd00082">
    <property type="entry name" value="HisKA"/>
    <property type="match status" value="1"/>
</dbReference>
<dbReference type="FunFam" id="1.10.287.130:FF:000001">
    <property type="entry name" value="Two-component sensor histidine kinase"/>
    <property type="match status" value="1"/>
</dbReference>
<dbReference type="Pfam" id="PF02518">
    <property type="entry name" value="HATPase_c"/>
    <property type="match status" value="1"/>
</dbReference>
<protein>
    <recommendedName>
        <fullName evidence="4">histidine kinase</fullName>
        <ecNumber evidence="4">2.7.13.3</ecNumber>
    </recommendedName>
</protein>
<organism evidence="16 17">
    <name type="scientific">Thermomonas carbonis</name>
    <dbReference type="NCBI Taxonomy" id="1463158"/>
    <lineage>
        <taxon>Bacteria</taxon>
        <taxon>Pseudomonadati</taxon>
        <taxon>Pseudomonadota</taxon>
        <taxon>Gammaproteobacteria</taxon>
        <taxon>Lysobacterales</taxon>
        <taxon>Lysobacteraceae</taxon>
        <taxon>Thermomonas</taxon>
    </lineage>
</organism>
<comment type="subcellular location">
    <subcellularLocation>
        <location evidence="2">Cell membrane</location>
    </subcellularLocation>
    <subcellularLocation>
        <location evidence="3">Membrane raft</location>
        <topology evidence="3">Multi-pass membrane protein</topology>
    </subcellularLocation>
</comment>
<evidence type="ECO:0000256" key="12">
    <source>
        <dbReference type="ARBA" id="ARBA00023136"/>
    </source>
</evidence>
<dbReference type="KEGG" id="tcn:H9L16_13235"/>
<keyword evidence="6" id="KW-0597">Phosphoprotein</keyword>
<dbReference type="Gene3D" id="3.30.450.20">
    <property type="entry name" value="PAS domain"/>
    <property type="match status" value="1"/>
</dbReference>
<comment type="catalytic activity">
    <reaction evidence="1">
        <text>ATP + protein L-histidine = ADP + protein N-phospho-L-histidine.</text>
        <dbReference type="EC" id="2.7.13.3"/>
    </reaction>
</comment>
<reference evidence="16 17" key="1">
    <citation type="submission" date="2020-08" db="EMBL/GenBank/DDBJ databases">
        <title>Genome sequence of Thermomonas carbonis KCTC 42013T.</title>
        <authorList>
            <person name="Hyun D.-W."/>
            <person name="Bae J.-W."/>
        </authorList>
    </citation>
    <scope>NUCLEOTIDE SEQUENCE [LARGE SCALE GENOMIC DNA]</scope>
    <source>
        <strain evidence="16 17">KCTC 42013</strain>
    </source>
</reference>
<dbReference type="InterPro" id="IPR035965">
    <property type="entry name" value="PAS-like_dom_sf"/>
</dbReference>
<dbReference type="InterPro" id="IPR003594">
    <property type="entry name" value="HATPase_dom"/>
</dbReference>
<keyword evidence="8" id="KW-0547">Nucleotide-binding</keyword>
<evidence type="ECO:0000313" key="16">
    <source>
        <dbReference type="EMBL" id="QNN69614.1"/>
    </source>
</evidence>
<evidence type="ECO:0000256" key="4">
    <source>
        <dbReference type="ARBA" id="ARBA00012438"/>
    </source>
</evidence>
<dbReference type="SUPFAM" id="SSF55874">
    <property type="entry name" value="ATPase domain of HSP90 chaperone/DNA topoisomerase II/histidine kinase"/>
    <property type="match status" value="1"/>
</dbReference>
<dbReference type="RefSeq" id="WP_187552132.1">
    <property type="nucleotide sequence ID" value="NZ_BMZL01000001.1"/>
</dbReference>
<sequence length="365" mass="39993">MPGKVDQNLHDLLEAMPDAIVMVDGDGRIALANSQAQGLFRYERAEILGRPIEYLLPERFRVNHAAHRNGFFAHPRARGMGEGLDLYGRRGDGEEFPVEISLSPVQTAAGPMVLSAIRDVTERKRVEASLLQASRLKSQFLANMSHELRTPLNGIIGFSELLVDGKAGALTDRQHSFLLDIASSGNHLLHLVNDLLDISKIEAGRMELHEEMFDLATAIEEACAVLATMVASKQLELSWALEDGLVHVRLDRQKFKQVLLNLASNAVKFTDTGGSVRVTARRVGSDLLLSVRDSGIGIAEGDRARLFVEFERLDPTNAERRPGTGLGLALTRRLVELQGGHIRVESQLGIGSEFVVTLPMREAAG</sequence>
<dbReference type="InterPro" id="IPR036890">
    <property type="entry name" value="HATPase_C_sf"/>
</dbReference>
<keyword evidence="10" id="KW-0067">ATP-binding</keyword>
<dbReference type="PANTHER" id="PTHR43047:SF68">
    <property type="entry name" value="HISTIDINE KINASE 5"/>
    <property type="match status" value="1"/>
</dbReference>
<dbReference type="CDD" id="cd16922">
    <property type="entry name" value="HATPase_EvgS-ArcB-TorS-like"/>
    <property type="match status" value="1"/>
</dbReference>
<dbReference type="GO" id="GO:0005524">
    <property type="term" value="F:ATP binding"/>
    <property type="evidence" value="ECO:0007669"/>
    <property type="project" value="UniProtKB-KW"/>
</dbReference>
<evidence type="ECO:0000259" key="14">
    <source>
        <dbReference type="PROSITE" id="PS50112"/>
    </source>
</evidence>
<dbReference type="FunFam" id="3.30.565.10:FF:000023">
    <property type="entry name" value="PAS domain-containing sensor histidine kinase"/>
    <property type="match status" value="1"/>
</dbReference>
<dbReference type="PROSITE" id="PS50112">
    <property type="entry name" value="PAS"/>
    <property type="match status" value="1"/>
</dbReference>
<dbReference type="SMART" id="SM00387">
    <property type="entry name" value="HATPase_c"/>
    <property type="match status" value="1"/>
</dbReference>
<dbReference type="Gene3D" id="3.30.565.10">
    <property type="entry name" value="Histidine kinase-like ATPase, C-terminal domain"/>
    <property type="match status" value="1"/>
</dbReference>
<evidence type="ECO:0000256" key="5">
    <source>
        <dbReference type="ARBA" id="ARBA00022475"/>
    </source>
</evidence>
<keyword evidence="9 16" id="KW-0418">Kinase</keyword>
<evidence type="ECO:0000259" key="13">
    <source>
        <dbReference type="PROSITE" id="PS50109"/>
    </source>
</evidence>
<dbReference type="SMART" id="SM00091">
    <property type="entry name" value="PAS"/>
    <property type="match status" value="1"/>
</dbReference>
<keyword evidence="11" id="KW-0902">Two-component regulatory system</keyword>
<keyword evidence="5" id="KW-1003">Cell membrane</keyword>
<dbReference type="GO" id="GO:0005886">
    <property type="term" value="C:plasma membrane"/>
    <property type="evidence" value="ECO:0007669"/>
    <property type="project" value="UniProtKB-SubCell"/>
</dbReference>
<dbReference type="PRINTS" id="PR00344">
    <property type="entry name" value="BCTRLSENSOR"/>
</dbReference>
<feature type="domain" description="PAC" evidence="15">
    <location>
        <begin position="82"/>
        <end position="132"/>
    </location>
</feature>
<name>A0A7G9SP39_9GAMM</name>
<dbReference type="EMBL" id="CP060719">
    <property type="protein sequence ID" value="QNN69614.1"/>
    <property type="molecule type" value="Genomic_DNA"/>
</dbReference>
<dbReference type="Proteomes" id="UP000515804">
    <property type="component" value="Chromosome"/>
</dbReference>
<dbReference type="InterPro" id="IPR004358">
    <property type="entry name" value="Sig_transdc_His_kin-like_C"/>
</dbReference>
<evidence type="ECO:0000256" key="10">
    <source>
        <dbReference type="ARBA" id="ARBA00022840"/>
    </source>
</evidence>
<dbReference type="NCBIfam" id="TIGR00229">
    <property type="entry name" value="sensory_box"/>
    <property type="match status" value="1"/>
</dbReference>
<evidence type="ECO:0000256" key="1">
    <source>
        <dbReference type="ARBA" id="ARBA00000085"/>
    </source>
</evidence>
<dbReference type="SMART" id="SM00388">
    <property type="entry name" value="HisKA"/>
    <property type="match status" value="1"/>
</dbReference>
<keyword evidence="17" id="KW-1185">Reference proteome</keyword>
<feature type="domain" description="PAS" evidence="14">
    <location>
        <begin position="5"/>
        <end position="58"/>
    </location>
</feature>
<dbReference type="InterPro" id="IPR003661">
    <property type="entry name" value="HisK_dim/P_dom"/>
</dbReference>
<evidence type="ECO:0000313" key="17">
    <source>
        <dbReference type="Proteomes" id="UP000515804"/>
    </source>
</evidence>
<dbReference type="EC" id="2.7.13.3" evidence="4"/>
<dbReference type="InterPro" id="IPR036097">
    <property type="entry name" value="HisK_dim/P_sf"/>
</dbReference>
<evidence type="ECO:0000256" key="8">
    <source>
        <dbReference type="ARBA" id="ARBA00022741"/>
    </source>
</evidence>
<evidence type="ECO:0000256" key="2">
    <source>
        <dbReference type="ARBA" id="ARBA00004236"/>
    </source>
</evidence>
<evidence type="ECO:0000256" key="9">
    <source>
        <dbReference type="ARBA" id="ARBA00022777"/>
    </source>
</evidence>
<keyword evidence="7" id="KW-0808">Transferase</keyword>